<dbReference type="GO" id="GO:0009768">
    <property type="term" value="P:photosynthesis, light harvesting in photosystem I"/>
    <property type="evidence" value="ECO:0007669"/>
    <property type="project" value="UniProtKB-ARBA"/>
</dbReference>
<evidence type="ECO:0000256" key="9">
    <source>
        <dbReference type="ARBA" id="ARBA00022528"/>
    </source>
</evidence>
<keyword evidence="15" id="KW-0603">Photosystem I</keyword>
<evidence type="ECO:0000256" key="16">
    <source>
        <dbReference type="ARBA" id="ARBA00022842"/>
    </source>
</evidence>
<evidence type="ECO:0000256" key="20">
    <source>
        <dbReference type="ARBA" id="ARBA00023078"/>
    </source>
</evidence>
<evidence type="ECO:0000256" key="3">
    <source>
        <dbReference type="ARBA" id="ARBA00004454"/>
    </source>
</evidence>
<evidence type="ECO:0000256" key="5">
    <source>
        <dbReference type="ARBA" id="ARBA00007259"/>
    </source>
</evidence>
<keyword evidence="23" id="KW-0961">Cell wall biogenesis/degradation</keyword>
<evidence type="ECO:0000256" key="18">
    <source>
        <dbReference type="ARBA" id="ARBA00022989"/>
    </source>
</evidence>
<keyword evidence="20" id="KW-0793">Thylakoid</keyword>
<keyword evidence="22" id="KW-0604">Photosystem II</keyword>
<dbReference type="InterPro" id="IPR007117">
    <property type="entry name" value="Expansin_CBD"/>
</dbReference>
<keyword evidence="8" id="KW-0964">Secreted</keyword>
<evidence type="ECO:0000259" key="25">
    <source>
        <dbReference type="PROSITE" id="PS50842"/>
    </source>
</evidence>
<dbReference type="Gene3D" id="2.40.40.10">
    <property type="entry name" value="RlpA-like domain"/>
    <property type="match status" value="1"/>
</dbReference>
<accession>A0A6L2NNJ5</accession>
<organism evidence="26">
    <name type="scientific">Tanacetum cinerariifolium</name>
    <name type="common">Dalmatian daisy</name>
    <name type="synonym">Chrysanthemum cinerariifolium</name>
    <dbReference type="NCBI Taxonomy" id="118510"/>
    <lineage>
        <taxon>Eukaryota</taxon>
        <taxon>Viridiplantae</taxon>
        <taxon>Streptophyta</taxon>
        <taxon>Embryophyta</taxon>
        <taxon>Tracheophyta</taxon>
        <taxon>Spermatophyta</taxon>
        <taxon>Magnoliopsida</taxon>
        <taxon>eudicotyledons</taxon>
        <taxon>Gunneridae</taxon>
        <taxon>Pentapetalae</taxon>
        <taxon>asterids</taxon>
        <taxon>campanulids</taxon>
        <taxon>Asterales</taxon>
        <taxon>Asteraceae</taxon>
        <taxon>Asteroideae</taxon>
        <taxon>Anthemideae</taxon>
        <taxon>Anthemidinae</taxon>
        <taxon>Tanacetum</taxon>
    </lineage>
</organism>
<evidence type="ECO:0000256" key="21">
    <source>
        <dbReference type="ARBA" id="ARBA00023136"/>
    </source>
</evidence>
<feature type="domain" description="Expansin-like EG45" evidence="25">
    <location>
        <begin position="48"/>
        <end position="160"/>
    </location>
</feature>
<gene>
    <name evidence="26" type="ORF">Tci_059909</name>
</gene>
<keyword evidence="21" id="KW-0472">Membrane</keyword>
<keyword evidence="10" id="KW-0602">Photosynthesis</keyword>
<dbReference type="AlphaFoldDB" id="A0A6L2NNJ5"/>
<keyword evidence="17" id="KW-0809">Transit peptide</keyword>
<evidence type="ECO:0000256" key="14">
    <source>
        <dbReference type="ARBA" id="ARBA00022729"/>
    </source>
</evidence>
<dbReference type="InterPro" id="IPR002963">
    <property type="entry name" value="Expansin"/>
</dbReference>
<dbReference type="FunFam" id="2.40.40.10:FF:000001">
    <property type="entry name" value="Expansin"/>
    <property type="match status" value="1"/>
</dbReference>
<dbReference type="SUPFAM" id="SSF50685">
    <property type="entry name" value="Barwin-like endoglucanases"/>
    <property type="match status" value="1"/>
</dbReference>
<keyword evidence="12" id="KW-0812">Transmembrane</keyword>
<evidence type="ECO:0000256" key="19">
    <source>
        <dbReference type="ARBA" id="ARBA00022991"/>
    </source>
</evidence>
<dbReference type="Pfam" id="PF01357">
    <property type="entry name" value="Expansin_C"/>
    <property type="match status" value="1"/>
</dbReference>
<dbReference type="SMART" id="SM00837">
    <property type="entry name" value="DPBB_1"/>
    <property type="match status" value="1"/>
</dbReference>
<dbReference type="InterPro" id="IPR022796">
    <property type="entry name" value="Chloroa_b-bind"/>
</dbReference>
<dbReference type="PRINTS" id="PR01226">
    <property type="entry name" value="EXPANSIN"/>
</dbReference>
<dbReference type="PROSITE" id="PS50842">
    <property type="entry name" value="EXPANSIN_EG45"/>
    <property type="match status" value="1"/>
</dbReference>
<dbReference type="Gene3D" id="1.10.3460.10">
    <property type="entry name" value="Chlorophyll a/b binding protein domain"/>
    <property type="match status" value="1"/>
</dbReference>
<dbReference type="CDD" id="cd22274">
    <property type="entry name" value="DPBB_EXPA_N"/>
    <property type="match status" value="1"/>
</dbReference>
<evidence type="ECO:0000256" key="4">
    <source>
        <dbReference type="ARBA" id="ARBA00005392"/>
    </source>
</evidence>
<feature type="signal peptide" evidence="24">
    <location>
        <begin position="1"/>
        <end position="25"/>
    </location>
</feature>
<dbReference type="PRINTS" id="PR01225">
    <property type="entry name" value="EXPANSNFAMLY"/>
</dbReference>
<evidence type="ECO:0000256" key="7">
    <source>
        <dbReference type="ARBA" id="ARBA00022512"/>
    </source>
</evidence>
<comment type="similarity">
    <text evidence="5">Belongs to the light-harvesting chlorophyll a/b-binding (LHC) protein family.</text>
</comment>
<dbReference type="GO" id="GO:0016168">
    <property type="term" value="F:chlorophyll binding"/>
    <property type="evidence" value="ECO:0007669"/>
    <property type="project" value="UniProtKB-KW"/>
</dbReference>
<dbReference type="EMBL" id="BKCJ010009641">
    <property type="protein sequence ID" value="GEU87931.1"/>
    <property type="molecule type" value="Genomic_DNA"/>
</dbReference>
<dbReference type="Pfam" id="PF00504">
    <property type="entry name" value="Chloroa_b-bind"/>
    <property type="match status" value="1"/>
</dbReference>
<evidence type="ECO:0000256" key="13">
    <source>
        <dbReference type="ARBA" id="ARBA00022723"/>
    </source>
</evidence>
<dbReference type="GO" id="GO:0009653">
    <property type="term" value="P:anatomical structure morphogenesis"/>
    <property type="evidence" value="ECO:0007669"/>
    <property type="project" value="UniProtKB-ARBA"/>
</dbReference>
<dbReference type="InterPro" id="IPR007112">
    <property type="entry name" value="Expansin/allergen_DPBB_dom"/>
</dbReference>
<dbReference type="GO" id="GO:0009523">
    <property type="term" value="C:photosystem II"/>
    <property type="evidence" value="ECO:0007669"/>
    <property type="project" value="UniProtKB-KW"/>
</dbReference>
<reference evidence="26" key="1">
    <citation type="journal article" date="2019" name="Sci. Rep.">
        <title>Draft genome of Tanacetum cinerariifolium, the natural source of mosquito coil.</title>
        <authorList>
            <person name="Yamashiro T."/>
            <person name="Shiraishi A."/>
            <person name="Satake H."/>
            <person name="Nakayama K."/>
        </authorList>
    </citation>
    <scope>NUCLEOTIDE SEQUENCE</scope>
</reference>
<dbReference type="FunFam" id="1.10.3460.10:FF:000002">
    <property type="entry name" value="Chlorophyll a-b binding protein, chloroplastic"/>
    <property type="match status" value="1"/>
</dbReference>
<dbReference type="GO" id="GO:0046872">
    <property type="term" value="F:metal ion binding"/>
    <property type="evidence" value="ECO:0007669"/>
    <property type="project" value="UniProtKB-KW"/>
</dbReference>
<protein>
    <submittedName>
        <fullName evidence="26">Chlorophyll a-b binding protein P4, chloroplastic</fullName>
    </submittedName>
</protein>
<dbReference type="InterPro" id="IPR007118">
    <property type="entry name" value="Expan_Lol_pI"/>
</dbReference>
<keyword evidence="18" id="KW-1133">Transmembrane helix</keyword>
<keyword evidence="19" id="KW-0157">Chromophore</keyword>
<sequence>MHFSKGLMVPIGLLVVGILVSMVKGNNGGWVDAHATFYGGGDASGTMGGACGYGNLYSQGYGTNTAALSTSLFNNGMSCGACFEIKCTGDPKWCHPGSIVVTATNFCPPNNALPNNAGGWCNPPQQHFDLSQPVFQQIAQYRAGIVPVQYKRVPCIKKGGIRFTVNGHSYFNLVLITNVGGAGDITAVAIKGKEVARELHALARWSNGSMLVSERNNTLFRRCRSHSKMATVTQASVPTLRPCASRSAFLSGSFGKLNRTLAVKPATSSSVSFKVEAKKGEWLPGLASPSYLDGSLAGDNGFDPLGLAEDPESLKWFVQAELQNGRWAMLGVAGMLLPEVLTNSGILNVPKWYDAGKQEYFASSSTLLVIEFILFHYVEIRRWQDIKNPGSVNQDPIFKSYSLPPNKVGYPGGIFNPLNFAPTAEAKDKEIANGRLAMLAFLGFIVQHNVTGKGPFDNLMQHLSDPWHNTIVQTLSGN</sequence>
<evidence type="ECO:0000313" key="26">
    <source>
        <dbReference type="EMBL" id="GEU87931.1"/>
    </source>
</evidence>
<evidence type="ECO:0000256" key="12">
    <source>
        <dbReference type="ARBA" id="ARBA00022692"/>
    </source>
</evidence>
<evidence type="ECO:0000256" key="11">
    <source>
        <dbReference type="ARBA" id="ARBA00022640"/>
    </source>
</evidence>
<dbReference type="GO" id="GO:0005576">
    <property type="term" value="C:extracellular region"/>
    <property type="evidence" value="ECO:0007669"/>
    <property type="project" value="InterPro"/>
</dbReference>
<proteinExistence type="inferred from homology"/>
<keyword evidence="13" id="KW-0479">Metal-binding</keyword>
<dbReference type="Pfam" id="PF03330">
    <property type="entry name" value="DPBB_1"/>
    <property type="match status" value="1"/>
</dbReference>
<dbReference type="PANTHER" id="PTHR31867">
    <property type="entry name" value="EXPANSIN-A15"/>
    <property type="match status" value="1"/>
</dbReference>
<dbReference type="InterPro" id="IPR009009">
    <property type="entry name" value="RlpA-like_DPBB"/>
</dbReference>
<keyword evidence="14 24" id="KW-0732">Signal</keyword>
<evidence type="ECO:0000256" key="23">
    <source>
        <dbReference type="ARBA" id="ARBA00023316"/>
    </source>
</evidence>
<dbReference type="InterPro" id="IPR036908">
    <property type="entry name" value="RlpA-like_sf"/>
</dbReference>
<keyword evidence="16" id="KW-0460">Magnesium</keyword>
<dbReference type="GO" id="GO:0009535">
    <property type="term" value="C:chloroplast thylakoid membrane"/>
    <property type="evidence" value="ECO:0007669"/>
    <property type="project" value="UniProtKB-SubCell"/>
</dbReference>
<evidence type="ECO:0000256" key="8">
    <source>
        <dbReference type="ARBA" id="ARBA00022525"/>
    </source>
</evidence>
<keyword evidence="6" id="KW-0148">Chlorophyll</keyword>
<dbReference type="GO" id="GO:0009522">
    <property type="term" value="C:photosystem I"/>
    <property type="evidence" value="ECO:0007669"/>
    <property type="project" value="UniProtKB-KW"/>
</dbReference>
<comment type="similarity">
    <text evidence="4">Belongs to the expansin family. Expansin A subfamily.</text>
</comment>
<keyword evidence="9" id="KW-0150">Chloroplast</keyword>
<evidence type="ECO:0000256" key="22">
    <source>
        <dbReference type="ARBA" id="ARBA00023276"/>
    </source>
</evidence>
<evidence type="ECO:0000256" key="1">
    <source>
        <dbReference type="ARBA" id="ARBA00004170"/>
    </source>
</evidence>
<dbReference type="GO" id="GO:0009664">
    <property type="term" value="P:plant-type cell wall organization"/>
    <property type="evidence" value="ECO:0007669"/>
    <property type="project" value="InterPro"/>
</dbReference>
<name>A0A6L2NNJ5_TANCI</name>
<comment type="subcellular location">
    <subcellularLocation>
        <location evidence="1">Membrane</location>
        <topology evidence="1">Peripheral membrane protein</topology>
    </subcellularLocation>
    <subcellularLocation>
        <location evidence="3">Plastid</location>
        <location evidence="3">Chloroplast thylakoid membrane</location>
        <topology evidence="3">Multi-pass membrane protein</topology>
    </subcellularLocation>
    <subcellularLocation>
        <location evidence="2">Secreted</location>
        <location evidence="2">Cell wall</location>
    </subcellularLocation>
</comment>
<evidence type="ECO:0000256" key="15">
    <source>
        <dbReference type="ARBA" id="ARBA00022836"/>
    </source>
</evidence>
<evidence type="ECO:0000256" key="10">
    <source>
        <dbReference type="ARBA" id="ARBA00022531"/>
    </source>
</evidence>
<keyword evidence="11" id="KW-0934">Plastid</keyword>
<evidence type="ECO:0000256" key="2">
    <source>
        <dbReference type="ARBA" id="ARBA00004191"/>
    </source>
</evidence>
<feature type="chain" id="PRO_5027032351" evidence="24">
    <location>
        <begin position="26"/>
        <end position="478"/>
    </location>
</feature>
<evidence type="ECO:0000256" key="6">
    <source>
        <dbReference type="ARBA" id="ARBA00022494"/>
    </source>
</evidence>
<evidence type="ECO:0000256" key="17">
    <source>
        <dbReference type="ARBA" id="ARBA00022946"/>
    </source>
</evidence>
<dbReference type="SUPFAM" id="SSF103511">
    <property type="entry name" value="Chlorophyll a-b binding protein"/>
    <property type="match status" value="1"/>
</dbReference>
<evidence type="ECO:0000256" key="24">
    <source>
        <dbReference type="SAM" id="SignalP"/>
    </source>
</evidence>
<keyword evidence="7" id="KW-0134">Cell wall</keyword>
<comment type="caution">
    <text evidence="26">The sequence shown here is derived from an EMBL/GenBank/DDBJ whole genome shotgun (WGS) entry which is preliminary data.</text>
</comment>